<feature type="modified residue" description="4-aspartylphosphate" evidence="2">
    <location>
        <position position="49"/>
    </location>
</feature>
<dbReference type="PANTHER" id="PTHR44591:SF18">
    <property type="entry name" value="REGULATORY PROTEIN"/>
    <property type="match status" value="1"/>
</dbReference>
<keyword evidence="5" id="KW-1185">Reference proteome</keyword>
<proteinExistence type="predicted"/>
<accession>A0A7W6F2P3</accession>
<dbReference type="Pfam" id="PF00072">
    <property type="entry name" value="Response_reg"/>
    <property type="match status" value="1"/>
</dbReference>
<dbReference type="InterPro" id="IPR001789">
    <property type="entry name" value="Sig_transdc_resp-reg_receiver"/>
</dbReference>
<keyword evidence="4" id="KW-0238">DNA-binding</keyword>
<organism evidence="4 5">
    <name type="scientific">Sphingomonas pseudosanguinis</name>
    <dbReference type="NCBI Taxonomy" id="413712"/>
    <lineage>
        <taxon>Bacteria</taxon>
        <taxon>Pseudomonadati</taxon>
        <taxon>Pseudomonadota</taxon>
        <taxon>Alphaproteobacteria</taxon>
        <taxon>Sphingomonadales</taxon>
        <taxon>Sphingomonadaceae</taxon>
        <taxon>Sphingomonas</taxon>
    </lineage>
</organism>
<dbReference type="Gene3D" id="3.40.50.2300">
    <property type="match status" value="1"/>
</dbReference>
<evidence type="ECO:0000313" key="5">
    <source>
        <dbReference type="Proteomes" id="UP000538670"/>
    </source>
</evidence>
<feature type="domain" description="Response regulatory" evidence="3">
    <location>
        <begin position="1"/>
        <end position="112"/>
    </location>
</feature>
<dbReference type="SUPFAM" id="SSF52172">
    <property type="entry name" value="CheY-like"/>
    <property type="match status" value="1"/>
</dbReference>
<reference evidence="4 5" key="1">
    <citation type="submission" date="2020-08" db="EMBL/GenBank/DDBJ databases">
        <title>Genomic Encyclopedia of Type Strains, Phase IV (KMG-IV): sequencing the most valuable type-strain genomes for metagenomic binning, comparative biology and taxonomic classification.</title>
        <authorList>
            <person name="Goeker M."/>
        </authorList>
    </citation>
    <scope>NUCLEOTIDE SEQUENCE [LARGE SCALE GENOMIC DNA]</scope>
    <source>
        <strain evidence="4 5">DSM 19512</strain>
    </source>
</reference>
<dbReference type="PANTHER" id="PTHR44591">
    <property type="entry name" value="STRESS RESPONSE REGULATOR PROTEIN 1"/>
    <property type="match status" value="1"/>
</dbReference>
<evidence type="ECO:0000256" key="1">
    <source>
        <dbReference type="ARBA" id="ARBA00022553"/>
    </source>
</evidence>
<dbReference type="EMBL" id="JACIDH010000003">
    <property type="protein sequence ID" value="MBB3878952.1"/>
    <property type="molecule type" value="Genomic_DNA"/>
</dbReference>
<gene>
    <name evidence="4" type="ORF">GGR48_001371</name>
</gene>
<name>A0A7W6F2P3_9SPHN</name>
<comment type="caution">
    <text evidence="4">The sequence shown here is derived from an EMBL/GenBank/DDBJ whole genome shotgun (WGS) entry which is preliminary data.</text>
</comment>
<sequence>MVVDDQFLLLLHTQFALEDAGYQVVQASSADEALRMLDSNPGISAIFTDVVMPGSLDGAALAARVRDSHPHVTVIVTSGEPGYDPATLPAEVRFLPKPYTGHEVIRLIGDLSAGNDLRQAAFA</sequence>
<protein>
    <submittedName>
        <fullName evidence="4">DNA-binding NtrC family response regulator</fullName>
    </submittedName>
</protein>
<dbReference type="InterPro" id="IPR050595">
    <property type="entry name" value="Bact_response_regulator"/>
</dbReference>
<dbReference type="AlphaFoldDB" id="A0A7W6F2P3"/>
<dbReference type="GO" id="GO:0003677">
    <property type="term" value="F:DNA binding"/>
    <property type="evidence" value="ECO:0007669"/>
    <property type="project" value="UniProtKB-KW"/>
</dbReference>
<dbReference type="Proteomes" id="UP000538670">
    <property type="component" value="Unassembled WGS sequence"/>
</dbReference>
<dbReference type="RefSeq" id="WP_206362489.1">
    <property type="nucleotide sequence ID" value="NZ_JACIDH010000003.1"/>
</dbReference>
<evidence type="ECO:0000256" key="2">
    <source>
        <dbReference type="PROSITE-ProRule" id="PRU00169"/>
    </source>
</evidence>
<evidence type="ECO:0000313" key="4">
    <source>
        <dbReference type="EMBL" id="MBB3878952.1"/>
    </source>
</evidence>
<keyword evidence="1 2" id="KW-0597">Phosphoprotein</keyword>
<evidence type="ECO:0000259" key="3">
    <source>
        <dbReference type="PROSITE" id="PS50110"/>
    </source>
</evidence>
<dbReference type="SMART" id="SM00448">
    <property type="entry name" value="REC"/>
    <property type="match status" value="1"/>
</dbReference>
<dbReference type="InterPro" id="IPR011006">
    <property type="entry name" value="CheY-like_superfamily"/>
</dbReference>
<dbReference type="GO" id="GO:0000160">
    <property type="term" value="P:phosphorelay signal transduction system"/>
    <property type="evidence" value="ECO:0007669"/>
    <property type="project" value="InterPro"/>
</dbReference>
<dbReference type="PROSITE" id="PS50110">
    <property type="entry name" value="RESPONSE_REGULATORY"/>
    <property type="match status" value="1"/>
</dbReference>